<evidence type="ECO:0000313" key="11">
    <source>
        <dbReference type="Proteomes" id="UP000612746"/>
    </source>
</evidence>
<dbReference type="EMBL" id="JAEPRA010000006">
    <property type="protein sequence ID" value="KAG2184300.1"/>
    <property type="molecule type" value="Genomic_DNA"/>
</dbReference>
<protein>
    <recommendedName>
        <fullName evidence="3 8">Mediator of RNA polymerase II transcription subunit 21</fullName>
    </recommendedName>
</protein>
<dbReference type="GO" id="GO:0016592">
    <property type="term" value="C:mediator complex"/>
    <property type="evidence" value="ECO:0007669"/>
    <property type="project" value="UniProtKB-UniRule"/>
</dbReference>
<keyword evidence="11" id="KW-1185">Reference proteome</keyword>
<dbReference type="Gene3D" id="6.10.280.10">
    <property type="entry name" value="Mediator complex, subunit Med21"/>
    <property type="match status" value="1"/>
</dbReference>
<dbReference type="AlphaFoldDB" id="A0A8H7Q2G0"/>
<keyword evidence="5 8" id="KW-0010">Activator</keyword>
<keyword evidence="9" id="KW-0175">Coiled coil</keyword>
<evidence type="ECO:0000256" key="4">
    <source>
        <dbReference type="ARBA" id="ARBA00023015"/>
    </source>
</evidence>
<comment type="similarity">
    <text evidence="2 8">Belongs to the Mediator complex subunit 21 family.</text>
</comment>
<evidence type="ECO:0000256" key="8">
    <source>
        <dbReference type="RuleBase" id="RU366036"/>
    </source>
</evidence>
<evidence type="ECO:0000256" key="7">
    <source>
        <dbReference type="ARBA" id="ARBA00023242"/>
    </source>
</evidence>
<reference evidence="10" key="1">
    <citation type="submission" date="2020-12" db="EMBL/GenBank/DDBJ databases">
        <title>Metabolic potential, ecology and presence of endohyphal bacteria is reflected in genomic diversity of Mucoromycotina.</title>
        <authorList>
            <person name="Muszewska A."/>
            <person name="Okrasinska A."/>
            <person name="Steczkiewicz K."/>
            <person name="Drgas O."/>
            <person name="Orlowska M."/>
            <person name="Perlinska-Lenart U."/>
            <person name="Aleksandrzak-Piekarczyk T."/>
            <person name="Szatraj K."/>
            <person name="Zielenkiewicz U."/>
            <person name="Pilsyk S."/>
            <person name="Malc E."/>
            <person name="Mieczkowski P."/>
            <person name="Kruszewska J.S."/>
            <person name="Biernat P."/>
            <person name="Pawlowska J."/>
        </authorList>
    </citation>
    <scope>NUCLEOTIDE SEQUENCE</scope>
    <source>
        <strain evidence="10">WA0000051536</strain>
    </source>
</reference>
<keyword evidence="4 8" id="KW-0805">Transcription regulation</keyword>
<feature type="non-terminal residue" evidence="10">
    <location>
        <position position="1"/>
    </location>
</feature>
<sequence length="146" mass="16706">MDRLTQLQDAVDAMARMFTNSIYYVHEKSAMAALSDNIPVIHPKGRFKIEERVQADPPDIFQQNMKELVSDIVKKGQEIDRLIEALPGISRTEEEQIEQLSLLEEENAKANQEYEKAVADTESLMAEITQALRRITDEQSKQISEK</sequence>
<evidence type="ECO:0000256" key="1">
    <source>
        <dbReference type="ARBA" id="ARBA00004123"/>
    </source>
</evidence>
<dbReference type="SUPFAM" id="SSF140718">
    <property type="entry name" value="Mediator hinge subcomplex-like"/>
    <property type="match status" value="1"/>
</dbReference>
<gene>
    <name evidence="10" type="ORF">INT44_009315</name>
</gene>
<comment type="subunit">
    <text evidence="8">Component of the Mediator complex.</text>
</comment>
<accession>A0A8H7Q2G0</accession>
<dbReference type="GO" id="GO:0003712">
    <property type="term" value="F:transcription coregulator activity"/>
    <property type="evidence" value="ECO:0007669"/>
    <property type="project" value="TreeGrafter"/>
</dbReference>
<comment type="caution">
    <text evidence="10">The sequence shown here is derived from an EMBL/GenBank/DDBJ whole genome shotgun (WGS) entry which is preliminary data.</text>
</comment>
<evidence type="ECO:0000256" key="3">
    <source>
        <dbReference type="ARBA" id="ARBA00019691"/>
    </source>
</evidence>
<dbReference type="Pfam" id="PF11221">
    <property type="entry name" value="Med21"/>
    <property type="match status" value="1"/>
</dbReference>
<proteinExistence type="inferred from homology"/>
<comment type="subcellular location">
    <subcellularLocation>
        <location evidence="1 8">Nucleus</location>
    </subcellularLocation>
</comment>
<evidence type="ECO:0000256" key="5">
    <source>
        <dbReference type="ARBA" id="ARBA00023159"/>
    </source>
</evidence>
<dbReference type="PANTHER" id="PTHR13381">
    <property type="entry name" value="RNA POLYMERASE II HOLOENZYME COMPONENT SRB7"/>
    <property type="match status" value="1"/>
</dbReference>
<comment type="function">
    <text evidence="8">Component of the Mediator complex, a coactivator involved in the regulated transcription of nearly all RNA polymerase II-dependent genes. Mediator functions as a bridge to convey information from gene-specific regulatory proteins to the basal RNA polymerase II transcription machinery. Mediator is recruited to promoters by direct interactions with regulatory proteins and serves as a scaffold for the assembly of a functional preinitiation complex with RNA polymerase II and the general transcription factors.</text>
</comment>
<evidence type="ECO:0000313" key="10">
    <source>
        <dbReference type="EMBL" id="KAG2184300.1"/>
    </source>
</evidence>
<feature type="coiled-coil region" evidence="9">
    <location>
        <begin position="93"/>
        <end position="138"/>
    </location>
</feature>
<evidence type="ECO:0000256" key="6">
    <source>
        <dbReference type="ARBA" id="ARBA00023163"/>
    </source>
</evidence>
<dbReference type="Proteomes" id="UP000612746">
    <property type="component" value="Unassembled WGS sequence"/>
</dbReference>
<dbReference type="InterPro" id="IPR021384">
    <property type="entry name" value="Mediator_Med21"/>
</dbReference>
<keyword evidence="7 8" id="KW-0539">Nucleus</keyword>
<evidence type="ECO:0000256" key="2">
    <source>
        <dbReference type="ARBA" id="ARBA00005770"/>
    </source>
</evidence>
<organism evidence="10 11">
    <name type="scientific">Umbelopsis vinacea</name>
    <dbReference type="NCBI Taxonomy" id="44442"/>
    <lineage>
        <taxon>Eukaryota</taxon>
        <taxon>Fungi</taxon>
        <taxon>Fungi incertae sedis</taxon>
        <taxon>Mucoromycota</taxon>
        <taxon>Mucoromycotina</taxon>
        <taxon>Umbelopsidomycetes</taxon>
        <taxon>Umbelopsidales</taxon>
        <taxon>Umbelopsidaceae</taxon>
        <taxon>Umbelopsis</taxon>
    </lineage>
</organism>
<dbReference type="GO" id="GO:0006357">
    <property type="term" value="P:regulation of transcription by RNA polymerase II"/>
    <property type="evidence" value="ECO:0007669"/>
    <property type="project" value="TreeGrafter"/>
</dbReference>
<dbReference type="InterPro" id="IPR037212">
    <property type="entry name" value="Med7/Med21-like"/>
</dbReference>
<keyword evidence="6 8" id="KW-0804">Transcription</keyword>
<evidence type="ECO:0000256" key="9">
    <source>
        <dbReference type="SAM" id="Coils"/>
    </source>
</evidence>
<name>A0A8H7Q2G0_9FUNG</name>
<dbReference type="OrthoDB" id="526653at2759"/>
<dbReference type="PANTHER" id="PTHR13381:SF0">
    <property type="entry name" value="MEDIATOR OF RNA POLYMERASE II TRANSCRIPTION SUBUNIT 21"/>
    <property type="match status" value="1"/>
</dbReference>